<feature type="transmembrane region" description="Helical" evidence="2">
    <location>
        <begin position="99"/>
        <end position="124"/>
    </location>
</feature>
<gene>
    <name evidence="3" type="ORF">PHYBLDRAFT_167209</name>
</gene>
<evidence type="ECO:0000313" key="4">
    <source>
        <dbReference type="Proteomes" id="UP000077315"/>
    </source>
</evidence>
<dbReference type="OrthoDB" id="3247418at2759"/>
<dbReference type="GeneID" id="28996501"/>
<keyword evidence="2" id="KW-1133">Transmembrane helix</keyword>
<dbReference type="InParanoid" id="A0A167N3A2"/>
<accession>A0A167N3A2</accession>
<reference evidence="4" key="1">
    <citation type="submission" date="2015-06" db="EMBL/GenBank/DDBJ databases">
        <title>Expansion of signal transduction pathways in fungi by whole-genome duplication.</title>
        <authorList>
            <consortium name="DOE Joint Genome Institute"/>
            <person name="Corrochano L.M."/>
            <person name="Kuo A."/>
            <person name="Marcet-Houben M."/>
            <person name="Polaino S."/>
            <person name="Salamov A."/>
            <person name="Villalobos J.M."/>
            <person name="Alvarez M.I."/>
            <person name="Avalos J."/>
            <person name="Benito E.P."/>
            <person name="Benoit I."/>
            <person name="Burger G."/>
            <person name="Camino L.P."/>
            <person name="Canovas D."/>
            <person name="Cerda-Olmedo E."/>
            <person name="Cheng J.-F."/>
            <person name="Dominguez A."/>
            <person name="Elias M."/>
            <person name="Eslava A.P."/>
            <person name="Glaser F."/>
            <person name="Grimwood J."/>
            <person name="Gutierrez G."/>
            <person name="Heitman J."/>
            <person name="Henrissat B."/>
            <person name="Iturriaga E.A."/>
            <person name="Lang B.F."/>
            <person name="Lavin J.L."/>
            <person name="Lee S."/>
            <person name="Li W."/>
            <person name="Lindquist E."/>
            <person name="Lopez-Garcia S."/>
            <person name="Luque E.M."/>
            <person name="Marcos A.T."/>
            <person name="Martin J."/>
            <person name="McCluskey K."/>
            <person name="Medina H.R."/>
            <person name="Miralles-Duran A."/>
            <person name="Miyazaki A."/>
            <person name="Munoz-Torres E."/>
            <person name="Oguiza J.A."/>
            <person name="Ohm R."/>
            <person name="Olmedo M."/>
            <person name="Orejas M."/>
            <person name="Ortiz-Castellanos L."/>
            <person name="Pisabarro A.G."/>
            <person name="Rodriguez-Romero J."/>
            <person name="Ruiz-Herrera J."/>
            <person name="Ruiz-Vazquez R."/>
            <person name="Sanz C."/>
            <person name="Schackwitz W."/>
            <person name="Schmutz J."/>
            <person name="Shahriari M."/>
            <person name="Shelest E."/>
            <person name="Silva-Franco F."/>
            <person name="Soanes D."/>
            <person name="Syed K."/>
            <person name="Tagua V.G."/>
            <person name="Talbot N.J."/>
            <person name="Thon M."/>
            <person name="De vries R.P."/>
            <person name="Wiebenga A."/>
            <person name="Yadav J.S."/>
            <person name="Braun E.L."/>
            <person name="Baker S."/>
            <person name="Garre V."/>
            <person name="Horwitz B."/>
            <person name="Torres-Martinez S."/>
            <person name="Idnurm A."/>
            <person name="Herrera-Estrella A."/>
            <person name="Gabaldon T."/>
            <person name="Grigoriev I.V."/>
        </authorList>
    </citation>
    <scope>NUCLEOTIDE SEQUENCE [LARGE SCALE GENOMIC DNA]</scope>
    <source>
        <strain evidence="4">NRRL 1555(-)</strain>
    </source>
</reference>
<evidence type="ECO:0000256" key="2">
    <source>
        <dbReference type="SAM" id="Phobius"/>
    </source>
</evidence>
<keyword evidence="4" id="KW-1185">Reference proteome</keyword>
<keyword evidence="2" id="KW-0812">Transmembrane</keyword>
<dbReference type="VEuPathDB" id="FungiDB:PHYBLDRAFT_167209"/>
<feature type="compositionally biased region" description="Acidic residues" evidence="1">
    <location>
        <begin position="77"/>
        <end position="86"/>
    </location>
</feature>
<proteinExistence type="predicted"/>
<keyword evidence="2" id="KW-0472">Membrane</keyword>
<dbReference type="PANTHER" id="PTHR46579:SF2">
    <property type="entry name" value="C2H2-TYPE DOMAIN-CONTAINING PROTEIN"/>
    <property type="match status" value="1"/>
</dbReference>
<evidence type="ECO:0000256" key="1">
    <source>
        <dbReference type="SAM" id="MobiDB-lite"/>
    </source>
</evidence>
<sequence length="529" mass="60886">MKQIVLTAEVNTGKTDMDVDQIEEYVEDVNHFIGAPSPEQYVHTYLPLLVEESLFGTEEYTSEYESEYESSDKIEPEEQDREEEQESTANLPENPWHRVIAIFTVMFILIFIVNDGTVILITFINTILEHYGEDFRLSISIPGLKKMMGYNDLMNGVSNYVACSDCHTLYDYSNTTQTCCNFKRVGSKTLCRNDLYKHMHETVIDPMHNLFLRTAKRMMNNWIACDLLDSNDFAEMQKEADSMTTPMGALTKPAITEEEIDKAHVSLEKFCHGCETMYKLDLLSPNMHHHLHLKESIQDFGSIYSFWLFSFEHFNGVLKGFQANQKSSFEKTYMKKFVEDSSKGDSYHTHLSTITNPSYISLFSKLTDSITGTIPSGNHQNSPSFFHLPSFLESATNPEHQTFGNKLLPPSALPLALKEATTMRKAEYNCLLKFYKIEYDDETLCSAKTMLRHRISVYDRIQKIASINLPEQVYKGGEGLIMRGFYIQAKYMETNNNNKEIYAGRIKYLFTHNFTPNPIYINLHACHNP</sequence>
<dbReference type="RefSeq" id="XP_018292909.1">
    <property type="nucleotide sequence ID" value="XM_018435595.1"/>
</dbReference>
<dbReference type="Proteomes" id="UP000077315">
    <property type="component" value="Unassembled WGS sequence"/>
</dbReference>
<protein>
    <submittedName>
        <fullName evidence="3">Uncharacterized protein</fullName>
    </submittedName>
</protein>
<dbReference type="EMBL" id="KV440978">
    <property type="protein sequence ID" value="OAD74869.1"/>
    <property type="molecule type" value="Genomic_DNA"/>
</dbReference>
<dbReference type="PANTHER" id="PTHR46579">
    <property type="entry name" value="F5/8 TYPE C DOMAIN-CONTAINING PROTEIN-RELATED"/>
    <property type="match status" value="1"/>
</dbReference>
<evidence type="ECO:0000313" key="3">
    <source>
        <dbReference type="EMBL" id="OAD74869.1"/>
    </source>
</evidence>
<feature type="region of interest" description="Disordered" evidence="1">
    <location>
        <begin position="61"/>
        <end position="90"/>
    </location>
</feature>
<organism evidence="3 4">
    <name type="scientific">Phycomyces blakesleeanus (strain ATCC 8743b / DSM 1359 / FGSC 10004 / NBRC 33097 / NRRL 1555)</name>
    <dbReference type="NCBI Taxonomy" id="763407"/>
    <lineage>
        <taxon>Eukaryota</taxon>
        <taxon>Fungi</taxon>
        <taxon>Fungi incertae sedis</taxon>
        <taxon>Mucoromycota</taxon>
        <taxon>Mucoromycotina</taxon>
        <taxon>Mucoromycetes</taxon>
        <taxon>Mucorales</taxon>
        <taxon>Phycomycetaceae</taxon>
        <taxon>Phycomyces</taxon>
    </lineage>
</organism>
<dbReference type="AlphaFoldDB" id="A0A167N3A2"/>
<name>A0A167N3A2_PHYB8</name>